<feature type="binding site" evidence="5">
    <location>
        <position position="393"/>
    </location>
    <ligand>
        <name>(S)-malate</name>
        <dbReference type="ChEBI" id="CHEBI:15589"/>
    </ligand>
</feature>
<dbReference type="InterPro" id="IPR046346">
    <property type="entry name" value="Aminoacid_DH-like_N_sf"/>
</dbReference>
<evidence type="ECO:0000256" key="7">
    <source>
        <dbReference type="RuleBase" id="RU003426"/>
    </source>
</evidence>
<dbReference type="GO" id="GO:0016616">
    <property type="term" value="F:oxidoreductase activity, acting on the CH-OH group of donors, NAD or NADP as acceptor"/>
    <property type="evidence" value="ECO:0007669"/>
    <property type="project" value="UniProtKB-ARBA"/>
</dbReference>
<keyword evidence="7" id="KW-0560">Oxidoreductase</keyword>
<name>A0ABD2QKY3_9PLAT</name>
<dbReference type="InterPro" id="IPR001891">
    <property type="entry name" value="Malic_OxRdtase"/>
</dbReference>
<evidence type="ECO:0000256" key="2">
    <source>
        <dbReference type="ARBA" id="ARBA00008785"/>
    </source>
</evidence>
<dbReference type="GO" id="GO:0046872">
    <property type="term" value="F:metal ion binding"/>
    <property type="evidence" value="ECO:0007669"/>
    <property type="project" value="UniProtKB-KW"/>
</dbReference>
<feature type="binding site" evidence="6">
    <location>
        <position position="249"/>
    </location>
    <ligand>
        <name>a divalent metal cation</name>
        <dbReference type="ChEBI" id="CHEBI:60240"/>
    </ligand>
</feature>
<feature type="active site" description="Proton donor" evidence="4">
    <location>
        <position position="82"/>
    </location>
</feature>
<dbReference type="NCBIfam" id="NF010052">
    <property type="entry name" value="PRK13529.1"/>
    <property type="match status" value="1"/>
</dbReference>
<evidence type="ECO:0000259" key="8">
    <source>
        <dbReference type="SMART" id="SM00919"/>
    </source>
</evidence>
<dbReference type="AlphaFoldDB" id="A0ABD2QKY3"/>
<dbReference type="SUPFAM" id="SSF51735">
    <property type="entry name" value="NAD(P)-binding Rossmann-fold domains"/>
    <property type="match status" value="1"/>
</dbReference>
<feature type="active site" description="Proton acceptor" evidence="4">
    <location>
        <position position="153"/>
    </location>
</feature>
<evidence type="ECO:0000313" key="10">
    <source>
        <dbReference type="EMBL" id="KAL3320191.1"/>
    </source>
</evidence>
<dbReference type="Gene3D" id="3.40.50.720">
    <property type="entry name" value="NAD(P)-binding Rossmann-like Domain"/>
    <property type="match status" value="1"/>
</dbReference>
<dbReference type="InterPro" id="IPR037062">
    <property type="entry name" value="Malic_N_dom_sf"/>
</dbReference>
<reference evidence="10 11" key="1">
    <citation type="submission" date="2024-11" db="EMBL/GenBank/DDBJ databases">
        <title>Adaptive evolution of stress response genes in parasites aligns with host niche diversity.</title>
        <authorList>
            <person name="Hahn C."/>
            <person name="Resl P."/>
        </authorList>
    </citation>
    <scope>NUCLEOTIDE SEQUENCE [LARGE SCALE GENOMIC DNA]</scope>
    <source>
        <strain evidence="10">EGGRZ-B1_66</strain>
        <tissue evidence="10">Body</tissue>
    </source>
</reference>
<dbReference type="InterPro" id="IPR012301">
    <property type="entry name" value="Malic_N_dom"/>
</dbReference>
<dbReference type="Proteomes" id="UP001626550">
    <property type="component" value="Unassembled WGS sequence"/>
</dbReference>
<protein>
    <recommendedName>
        <fullName evidence="7">Malic enzyme</fullName>
    </recommendedName>
</protein>
<dbReference type="InterPro" id="IPR012302">
    <property type="entry name" value="Malic_NAD-bd"/>
</dbReference>
<dbReference type="InterPro" id="IPR036291">
    <property type="entry name" value="NAD(P)-bd_dom_sf"/>
</dbReference>
<sequence>MTEFGFDQETCNKLKLDGLIPALDSKEITGSEYQYNVAMKRFDRLKEPLDKYDWLMTLADRNKRLFYTLLSRNPKKIMPFVYTPTVGDVCLDLALHYRPGRGLFINKYHTGKIEEILANWFTSDVLSICVTDGERILGLGDLGAYGMGIPVGKLALYTALAGIDPKFLLPVTLDLGTNNEKLLQSPDYFGLKEKRLTGPEYDAFIDEFMRACVKQFGKDVLIQFEDFANHNAFRLLEKYAPTHCTFNDDIQGTASVVLAALLGSERITKRKLNEEIIISFGAGEAALGLAHLVVRALQLRHGMTEIDAKKNIYVFDSKGLVIVDRSTGGLTEAKLEFARPKGTPETTDLIGFIKQIKPTCLLGASAVANSFSADLLKSFAQVTETPVVMALSNPTSKAECSAQEAYHHTEGKAIFASGSPFDQVTLSGDIKIPSQANNAYIFPGIALGIIVGKIQPVTNDDFLLAAETVANMTTQEELDMGSVLPSFDRIRLVSKMIAKNVINFAIKERRSHHIFTDQSALDNAVDAASTYPEF</sequence>
<evidence type="ECO:0000256" key="6">
    <source>
        <dbReference type="PIRSR" id="PIRSR000106-3"/>
    </source>
</evidence>
<dbReference type="EMBL" id="JBJKFK010000070">
    <property type="protein sequence ID" value="KAL3320191.1"/>
    <property type="molecule type" value="Genomic_DNA"/>
</dbReference>
<dbReference type="InterPro" id="IPR015884">
    <property type="entry name" value="Malic_enzyme_CS"/>
</dbReference>
<evidence type="ECO:0000256" key="4">
    <source>
        <dbReference type="PIRSR" id="PIRSR000106-1"/>
    </source>
</evidence>
<feature type="binding site" evidence="5">
    <location>
        <position position="135"/>
    </location>
    <ligand>
        <name>(S)-malate</name>
        <dbReference type="ChEBI" id="CHEBI:15589"/>
    </ligand>
</feature>
<dbReference type="PRINTS" id="PR00072">
    <property type="entry name" value="MALOXRDTASE"/>
</dbReference>
<dbReference type="PANTHER" id="PTHR23406">
    <property type="entry name" value="MALIC ENZYME-RELATED"/>
    <property type="match status" value="1"/>
</dbReference>
<evidence type="ECO:0000256" key="1">
    <source>
        <dbReference type="ARBA" id="ARBA00001936"/>
    </source>
</evidence>
<dbReference type="SMART" id="SM01274">
    <property type="entry name" value="malic"/>
    <property type="match status" value="1"/>
</dbReference>
<gene>
    <name evidence="10" type="ORF">Ciccas_001129</name>
</gene>
<feature type="binding site" evidence="5">
    <location>
        <position position="437"/>
    </location>
    <ligand>
        <name>(S)-malate</name>
        <dbReference type="ChEBI" id="CHEBI:15589"/>
    </ligand>
</feature>
<dbReference type="SUPFAM" id="SSF53223">
    <property type="entry name" value="Aminoacid dehydrogenase-like, N-terminal domain"/>
    <property type="match status" value="1"/>
</dbReference>
<keyword evidence="11" id="KW-1185">Reference proteome</keyword>
<feature type="domain" description="Malic enzyme N-terminal" evidence="9">
    <location>
        <begin position="59"/>
        <end position="240"/>
    </location>
</feature>
<comment type="caution">
    <text evidence="10">The sequence shown here is derived from an EMBL/GenBank/DDBJ whole genome shotgun (WGS) entry which is preliminary data.</text>
</comment>
<evidence type="ECO:0000256" key="3">
    <source>
        <dbReference type="ARBA" id="ARBA00022723"/>
    </source>
</evidence>
<evidence type="ECO:0000313" key="11">
    <source>
        <dbReference type="Proteomes" id="UP001626550"/>
    </source>
</evidence>
<dbReference type="GO" id="GO:0004470">
    <property type="term" value="F:malic enzyme activity"/>
    <property type="evidence" value="ECO:0007669"/>
    <property type="project" value="UniProtKB-ARBA"/>
</dbReference>
<feature type="domain" description="Malic enzyme NAD-binding" evidence="8">
    <location>
        <begin position="250"/>
        <end position="506"/>
    </location>
</feature>
<accession>A0ABD2QKY3</accession>
<comment type="cofactor">
    <cofactor evidence="6">
        <name>Mg(2+)</name>
        <dbReference type="ChEBI" id="CHEBI:18420"/>
    </cofactor>
    <cofactor evidence="6">
        <name>Mn(2+)</name>
        <dbReference type="ChEBI" id="CHEBI:29035"/>
    </cofactor>
    <text evidence="6">Divalent metal cations. Prefers magnesium or manganese.</text>
</comment>
<evidence type="ECO:0000256" key="5">
    <source>
        <dbReference type="PIRSR" id="PIRSR000106-2"/>
    </source>
</evidence>
<dbReference type="Pfam" id="PF03949">
    <property type="entry name" value="Malic_M"/>
    <property type="match status" value="1"/>
</dbReference>
<comment type="cofactor">
    <cofactor evidence="1">
        <name>Mn(2+)</name>
        <dbReference type="ChEBI" id="CHEBI:29035"/>
    </cofactor>
</comment>
<dbReference type="PIRSF" id="PIRSF000106">
    <property type="entry name" value="ME"/>
    <property type="match status" value="1"/>
</dbReference>
<keyword evidence="3 6" id="KW-0479">Metal-binding</keyword>
<evidence type="ECO:0000259" key="9">
    <source>
        <dbReference type="SMART" id="SM01274"/>
    </source>
</evidence>
<dbReference type="SMART" id="SM00919">
    <property type="entry name" value="Malic_M"/>
    <property type="match status" value="1"/>
</dbReference>
<organism evidence="10 11">
    <name type="scientific">Cichlidogyrus casuarinus</name>
    <dbReference type="NCBI Taxonomy" id="1844966"/>
    <lineage>
        <taxon>Eukaryota</taxon>
        <taxon>Metazoa</taxon>
        <taxon>Spiralia</taxon>
        <taxon>Lophotrochozoa</taxon>
        <taxon>Platyhelminthes</taxon>
        <taxon>Monogenea</taxon>
        <taxon>Monopisthocotylea</taxon>
        <taxon>Dactylogyridea</taxon>
        <taxon>Ancyrocephalidae</taxon>
        <taxon>Cichlidogyrus</taxon>
    </lineage>
</organism>
<dbReference type="Gene3D" id="3.40.50.10380">
    <property type="entry name" value="Malic enzyme, N-terminal domain"/>
    <property type="match status" value="1"/>
</dbReference>
<dbReference type="PANTHER" id="PTHR23406:SF90">
    <property type="entry name" value="MALIC ENZYME-RELATED"/>
    <property type="match status" value="1"/>
</dbReference>
<dbReference type="PROSITE" id="PS00331">
    <property type="entry name" value="MALIC_ENZYMES"/>
    <property type="match status" value="1"/>
</dbReference>
<dbReference type="Pfam" id="PF00390">
    <property type="entry name" value="malic"/>
    <property type="match status" value="1"/>
</dbReference>
<feature type="binding site" evidence="6">
    <location>
        <position position="225"/>
    </location>
    <ligand>
        <name>a divalent metal cation</name>
        <dbReference type="ChEBI" id="CHEBI:60240"/>
    </ligand>
</feature>
<comment type="similarity">
    <text evidence="2 7">Belongs to the malic enzymes family.</text>
</comment>
<proteinExistence type="inferred from homology"/>
<feature type="binding site" evidence="6">
    <location>
        <position position="226"/>
    </location>
    <ligand>
        <name>a divalent metal cation</name>
        <dbReference type="ChEBI" id="CHEBI:60240"/>
    </ligand>
</feature>